<dbReference type="PROSITE" id="PS51746">
    <property type="entry name" value="PPM_2"/>
    <property type="match status" value="1"/>
</dbReference>
<dbReference type="Pfam" id="PF19732">
    <property type="entry name" value="SpoIIE_N"/>
    <property type="match status" value="1"/>
</dbReference>
<dbReference type="RefSeq" id="WP_160917586.1">
    <property type="nucleotide sequence ID" value="NZ_WMEZ01000013.1"/>
</dbReference>
<dbReference type="NCBIfam" id="TIGR02865">
    <property type="entry name" value="spore_II_E"/>
    <property type="match status" value="1"/>
</dbReference>
<dbReference type="AlphaFoldDB" id="A0A845EBV2"/>
<protein>
    <submittedName>
        <fullName evidence="4">Stage II sporulation protein E</fullName>
        <ecNumber evidence="4">3.1.3.16</ecNumber>
    </submittedName>
</protein>
<keyword evidence="2" id="KW-1133">Transmembrane helix</keyword>
<dbReference type="InterPro" id="IPR052016">
    <property type="entry name" value="Bact_Sigma-Reg"/>
</dbReference>
<dbReference type="PANTHER" id="PTHR43156:SF2">
    <property type="entry name" value="STAGE II SPORULATION PROTEIN E"/>
    <property type="match status" value="1"/>
</dbReference>
<dbReference type="GO" id="GO:0004722">
    <property type="term" value="F:protein serine/threonine phosphatase activity"/>
    <property type="evidence" value="ECO:0007669"/>
    <property type="project" value="UniProtKB-EC"/>
</dbReference>
<dbReference type="EMBL" id="WMEZ01000013">
    <property type="protein sequence ID" value="MYL51579.1"/>
    <property type="molecule type" value="Genomic_DNA"/>
</dbReference>
<gene>
    <name evidence="4" type="primary">spoIIE</name>
    <name evidence="4" type="ORF">GLV98_19085</name>
</gene>
<feature type="transmembrane region" description="Helical" evidence="2">
    <location>
        <begin position="122"/>
        <end position="141"/>
    </location>
</feature>
<dbReference type="InterPro" id="IPR001932">
    <property type="entry name" value="PPM-type_phosphatase-like_dom"/>
</dbReference>
<organism evidence="4 5">
    <name type="scientific">Halobacillus litoralis</name>
    <dbReference type="NCBI Taxonomy" id="45668"/>
    <lineage>
        <taxon>Bacteria</taxon>
        <taxon>Bacillati</taxon>
        <taxon>Bacillota</taxon>
        <taxon>Bacilli</taxon>
        <taxon>Bacillales</taxon>
        <taxon>Bacillaceae</taxon>
        <taxon>Halobacillus</taxon>
    </lineage>
</organism>
<evidence type="ECO:0000313" key="5">
    <source>
        <dbReference type="Proteomes" id="UP000447393"/>
    </source>
</evidence>
<comment type="caution">
    <text evidence="4">The sequence shown here is derived from an EMBL/GenBank/DDBJ whole genome shotgun (WGS) entry which is preliminary data.</text>
</comment>
<dbReference type="SUPFAM" id="SSF81606">
    <property type="entry name" value="PP2C-like"/>
    <property type="match status" value="1"/>
</dbReference>
<dbReference type="Proteomes" id="UP000447393">
    <property type="component" value="Unassembled WGS sequence"/>
</dbReference>
<keyword evidence="2" id="KW-0472">Membrane</keyword>
<accession>A0A845EBV2</accession>
<dbReference type="PANTHER" id="PTHR43156">
    <property type="entry name" value="STAGE II SPORULATION PROTEIN E-RELATED"/>
    <property type="match status" value="1"/>
</dbReference>
<keyword evidence="1 4" id="KW-0378">Hydrolase</keyword>
<feature type="transmembrane region" description="Helical" evidence="2">
    <location>
        <begin position="92"/>
        <end position="113"/>
    </location>
</feature>
<dbReference type="SMART" id="SM00331">
    <property type="entry name" value="PP2C_SIG"/>
    <property type="match status" value="1"/>
</dbReference>
<sequence length="815" mass="90247">MLGTVSKRESRQSAVRGSGIVRGLQKASFGTFSFMANKGVFHMVLALLLGRAIILSSMAPFGVAFLAVIWWLKRPLVIPVTIMMAAGASTYSYGHAGFIVGASTTFLLLSLALRKTSHPQKWLPMIALMASLIPRTASLALLDRWQLYELTLMVAEGVLAFILVLIFMQSIPLLTPQRYQPSLTNEEIVCLIILLASVLTGMIGWQVQGVAVVDIFARYLVILMAYTAGAAIGSTVGVVTGMVLSLSNMDHIYQMSLLAFSGLLGGLLKEGKKAGVSAGLIVGTLLIGFYVSSGADLPSSLWASAWAVALFMLTPNSWVKQLSRYVPGTDEHHSEQQKYLQKVRDVTAVRVGKFSDVFQALSKSFTHLESPKEDSGEAEEVDYFLSHVTEKTCQSCFKKEKCWVNQFDDTHNLMTDLMHELDERGEPSRVMRKNVDQHCVKPQKLIDTMNHELSFYHANKELKRQVHESRKFVAEQLQGVSDVMNNFAKEIVKEREHHEHKEQVIYHALERMGMVIQKLEIYSLDAGNMDLELIVEIDNYRGEGAKIIAPVLSDILGETIVVTMEEISPYPNGRCYLSFGSAKHYSIESGVAHAAKGGGFVSGDSFTMMELGRGKYALAISDGMGNGERAHEESMETLRLLKQILQSGIQESVAIQSINSILSLRTNDEIFSTLDLAVIDLHQATSKFIKVGSTPSYIKRGDKIFTVEAGNLPMGIIPDVDVDMRSEQLQAGDYLIMMSDGILEGPKQIGNVDMWLKRKIREISDEDPQAMADLLLEEVIRTQSGTIVDDMTIIVARIDRYMPEWTSIPSVKKEA</sequence>
<dbReference type="InterPro" id="IPR036457">
    <property type="entry name" value="PPM-type-like_dom_sf"/>
</dbReference>
<evidence type="ECO:0000256" key="2">
    <source>
        <dbReference type="SAM" id="Phobius"/>
    </source>
</evidence>
<feature type="transmembrane region" description="Helical" evidence="2">
    <location>
        <begin position="188"/>
        <end position="207"/>
    </location>
</feature>
<dbReference type="Pfam" id="PF07228">
    <property type="entry name" value="SpoIIE"/>
    <property type="match status" value="1"/>
</dbReference>
<feature type="transmembrane region" description="Helical" evidence="2">
    <location>
        <begin position="44"/>
        <end position="72"/>
    </location>
</feature>
<feature type="transmembrane region" description="Helical" evidence="2">
    <location>
        <begin position="147"/>
        <end position="167"/>
    </location>
</feature>
<dbReference type="OrthoDB" id="9763774at2"/>
<name>A0A845EBV2_9BACI</name>
<evidence type="ECO:0000313" key="4">
    <source>
        <dbReference type="EMBL" id="MYL51579.1"/>
    </source>
</evidence>
<dbReference type="SMART" id="SM00332">
    <property type="entry name" value="PP2Cc"/>
    <property type="match status" value="1"/>
</dbReference>
<reference evidence="4 5" key="1">
    <citation type="submission" date="2019-11" db="EMBL/GenBank/DDBJ databases">
        <title>Genome sequences of 17 halophilic strains isolated from different environments.</title>
        <authorList>
            <person name="Furrow R.E."/>
        </authorList>
    </citation>
    <scope>NUCLEOTIDE SEQUENCE [LARGE SCALE GENOMIC DNA]</scope>
    <source>
        <strain evidence="4 5">22505_10_Sand</strain>
    </source>
</reference>
<feature type="transmembrane region" description="Helical" evidence="2">
    <location>
        <begin position="219"/>
        <end position="244"/>
    </location>
</feature>
<feature type="transmembrane region" description="Helical" evidence="2">
    <location>
        <begin position="251"/>
        <end position="268"/>
    </location>
</feature>
<feature type="transmembrane region" description="Helical" evidence="2">
    <location>
        <begin position="274"/>
        <end position="292"/>
    </location>
</feature>
<evidence type="ECO:0000259" key="3">
    <source>
        <dbReference type="PROSITE" id="PS51746"/>
    </source>
</evidence>
<feature type="domain" description="PPM-type phosphatase" evidence="3">
    <location>
        <begin position="588"/>
        <end position="798"/>
    </location>
</feature>
<keyword evidence="2" id="KW-0812">Transmembrane</keyword>
<dbReference type="Gene3D" id="3.60.40.10">
    <property type="entry name" value="PPM-type phosphatase domain"/>
    <property type="match status" value="1"/>
</dbReference>
<dbReference type="InterPro" id="IPR045768">
    <property type="entry name" value="SpoIIE_N"/>
</dbReference>
<dbReference type="EC" id="3.1.3.16" evidence="4"/>
<dbReference type="InterPro" id="IPR014221">
    <property type="entry name" value="SpoII_E"/>
</dbReference>
<evidence type="ECO:0000256" key="1">
    <source>
        <dbReference type="ARBA" id="ARBA00022801"/>
    </source>
</evidence>
<proteinExistence type="predicted"/>